<dbReference type="Gene3D" id="3.40.50.1970">
    <property type="match status" value="1"/>
</dbReference>
<dbReference type="Pfam" id="PF00465">
    <property type="entry name" value="Fe-ADH"/>
    <property type="match status" value="1"/>
</dbReference>
<evidence type="ECO:0000256" key="1">
    <source>
        <dbReference type="ARBA" id="ARBA00023002"/>
    </source>
</evidence>
<keyword evidence="5" id="KW-1185">Reference proteome</keyword>
<feature type="domain" description="Alcohol dehydrogenase iron-type/glycerol dehydrogenase GldA" evidence="2">
    <location>
        <begin position="7"/>
        <end position="159"/>
    </location>
</feature>
<organism evidence="4 5">
    <name type="scientific">Vagococcus intermedius</name>
    <dbReference type="NCBI Taxonomy" id="2991418"/>
    <lineage>
        <taxon>Bacteria</taxon>
        <taxon>Bacillati</taxon>
        <taxon>Bacillota</taxon>
        <taxon>Bacilli</taxon>
        <taxon>Lactobacillales</taxon>
        <taxon>Enterococcaceae</taxon>
        <taxon>Vagococcus</taxon>
    </lineage>
</organism>
<dbReference type="InterPro" id="IPR056798">
    <property type="entry name" value="ADH_Fe_C"/>
</dbReference>
<dbReference type="FunFam" id="1.20.1090.10:FF:000001">
    <property type="entry name" value="Aldehyde-alcohol dehydrogenase"/>
    <property type="match status" value="1"/>
</dbReference>
<dbReference type="RefSeq" id="WP_275468307.1">
    <property type="nucleotide sequence ID" value="NZ_CP110232.1"/>
</dbReference>
<protein>
    <submittedName>
        <fullName evidence="4">Iron-containing alcohol dehydrogenase</fullName>
    </submittedName>
</protein>
<dbReference type="InterPro" id="IPR018211">
    <property type="entry name" value="ADH_Fe_CS"/>
</dbReference>
<evidence type="ECO:0000313" key="4">
    <source>
        <dbReference type="EMBL" id="WEG72505.1"/>
    </source>
</evidence>
<evidence type="ECO:0000259" key="3">
    <source>
        <dbReference type="Pfam" id="PF25137"/>
    </source>
</evidence>
<keyword evidence="1" id="KW-0560">Oxidoreductase</keyword>
<evidence type="ECO:0000259" key="2">
    <source>
        <dbReference type="Pfam" id="PF00465"/>
    </source>
</evidence>
<proteinExistence type="predicted"/>
<evidence type="ECO:0000313" key="5">
    <source>
        <dbReference type="Proteomes" id="UP001179647"/>
    </source>
</evidence>
<dbReference type="InterPro" id="IPR039697">
    <property type="entry name" value="Alcohol_dehydrogenase_Fe"/>
</dbReference>
<sequence>MEKLVVPTKIYSGADSLSVLGDIQNARILMVCDSFLPGTDSLNIICDQLASTNQVRLFSDIKPDPPLENIMSGVEVYQEVQPSVIIAVGGGSAIDTAKAIRFFGEKLTNQKVGNFVAIPTTSGTGSEVTNTAVVSDTKNGVKFPIIKDHLIPDIAILDPTLVMSAPNSVTAFSGLDVLTHALESLVANDANLYTDALAEKSIQVIIAHLVETYQHGTDFDLRHKIHDASCAAGLAFNTAGLGICHSLAHQIGAKFHVPHGLANAMLLPYVVEFNARDKQVAAKYAAAIGKTDLASASFSTNDQVLIKRLQKQIFTMMKAMKCPKTLKEFGISESDVRENMEWIVSHAREDGTFPGNPVVPTNQELAHIVESIIK</sequence>
<dbReference type="GO" id="GO:0046872">
    <property type="term" value="F:metal ion binding"/>
    <property type="evidence" value="ECO:0007669"/>
    <property type="project" value="InterPro"/>
</dbReference>
<reference evidence="4" key="1">
    <citation type="submission" date="2022-10" db="EMBL/GenBank/DDBJ databases">
        <title>Vagococcus sp. isolated from poultry meat.</title>
        <authorList>
            <person name="Johansson P."/>
            <person name="Bjorkroth J."/>
        </authorList>
    </citation>
    <scope>NUCLEOTIDE SEQUENCE</scope>
    <source>
        <strain evidence="4">STAA11</strain>
    </source>
</reference>
<dbReference type="PROSITE" id="PS00913">
    <property type="entry name" value="ADH_IRON_1"/>
    <property type="match status" value="1"/>
</dbReference>
<dbReference type="CDD" id="cd08180">
    <property type="entry name" value="PDD"/>
    <property type="match status" value="1"/>
</dbReference>
<dbReference type="Proteomes" id="UP001179647">
    <property type="component" value="Chromosome"/>
</dbReference>
<dbReference type="Pfam" id="PF25137">
    <property type="entry name" value="ADH_Fe_C"/>
    <property type="match status" value="1"/>
</dbReference>
<dbReference type="SUPFAM" id="SSF56796">
    <property type="entry name" value="Dehydroquinate synthase-like"/>
    <property type="match status" value="1"/>
</dbReference>
<dbReference type="PROSITE" id="PS00060">
    <property type="entry name" value="ADH_IRON_2"/>
    <property type="match status" value="1"/>
</dbReference>
<dbReference type="GO" id="GO:0004022">
    <property type="term" value="F:alcohol dehydrogenase (NAD+) activity"/>
    <property type="evidence" value="ECO:0007669"/>
    <property type="project" value="TreeGrafter"/>
</dbReference>
<name>A0AAF0CT72_9ENTE</name>
<dbReference type="AlphaFoldDB" id="A0AAF0CT72"/>
<dbReference type="KEGG" id="vie:OL234_05825"/>
<dbReference type="InterPro" id="IPR001670">
    <property type="entry name" value="ADH_Fe/GldA"/>
</dbReference>
<dbReference type="PANTHER" id="PTHR11496:SF83">
    <property type="entry name" value="HYDROXYACID-OXOACID TRANSHYDROGENASE, MITOCHONDRIAL"/>
    <property type="match status" value="1"/>
</dbReference>
<dbReference type="FunFam" id="3.40.50.1970:FF:000003">
    <property type="entry name" value="Alcohol dehydrogenase, iron-containing"/>
    <property type="match status" value="1"/>
</dbReference>
<dbReference type="EMBL" id="CP110232">
    <property type="protein sequence ID" value="WEG72505.1"/>
    <property type="molecule type" value="Genomic_DNA"/>
</dbReference>
<gene>
    <name evidence="4" type="ORF">OL234_05825</name>
</gene>
<accession>A0AAF0CT72</accession>
<feature type="domain" description="Fe-containing alcohol dehydrogenase-like C-terminal" evidence="3">
    <location>
        <begin position="170"/>
        <end position="371"/>
    </location>
</feature>
<dbReference type="PANTHER" id="PTHR11496">
    <property type="entry name" value="ALCOHOL DEHYDROGENASE"/>
    <property type="match status" value="1"/>
</dbReference>
<dbReference type="Gene3D" id="1.20.1090.10">
    <property type="entry name" value="Dehydroquinate synthase-like - alpha domain"/>
    <property type="match status" value="1"/>
</dbReference>